<protein>
    <submittedName>
        <fullName evidence="1">Uncharacterized protein</fullName>
    </submittedName>
</protein>
<proteinExistence type="predicted"/>
<reference evidence="1" key="1">
    <citation type="journal article" date="2015" name="Nature">
        <title>Complex archaea that bridge the gap between prokaryotes and eukaryotes.</title>
        <authorList>
            <person name="Spang A."/>
            <person name="Saw J.H."/>
            <person name="Jorgensen S.L."/>
            <person name="Zaremba-Niedzwiedzka K."/>
            <person name="Martijn J."/>
            <person name="Lind A.E."/>
            <person name="van Eijk R."/>
            <person name="Schleper C."/>
            <person name="Guy L."/>
            <person name="Ettema T.J."/>
        </authorList>
    </citation>
    <scope>NUCLEOTIDE SEQUENCE</scope>
</reference>
<feature type="non-terminal residue" evidence="1">
    <location>
        <position position="388"/>
    </location>
</feature>
<organism evidence="1">
    <name type="scientific">marine sediment metagenome</name>
    <dbReference type="NCBI Taxonomy" id="412755"/>
    <lineage>
        <taxon>unclassified sequences</taxon>
        <taxon>metagenomes</taxon>
        <taxon>ecological metagenomes</taxon>
    </lineage>
</organism>
<evidence type="ECO:0000313" key="1">
    <source>
        <dbReference type="EMBL" id="KKL44921.1"/>
    </source>
</evidence>
<name>A0A0F9CTZ2_9ZZZZ</name>
<dbReference type="EMBL" id="LAZR01034576">
    <property type="protein sequence ID" value="KKL44921.1"/>
    <property type="molecule type" value="Genomic_DNA"/>
</dbReference>
<accession>A0A0F9CTZ2</accession>
<sequence>MTRTMKIAGVRESNSSTTPNLIESARLLEAVEGSEGLEWEIECIAAGRSKNRKNYTPGVLQAALPLFEGLTSYANHPSKQEMKDGLERDITKMAGWVTNARWDPNGGDGNGSVVGIYHALKTGPIASLLQEAWERKNLNLVQFSILGEGKQKIAKDANGQLFYEVEVIEGLFSLDAVTKGAAGGRVRSLIASAQEEVMKLEKTIENLTLEELQELRPDLFESEEVIEEEVTIAETEEVEVEAIPLVEEEVIEPVETEPLPLREMQEMTSELASLRGQMVEIAAANAKIAAANQRIFLDQHIGDSTLPAQVKLQIRKRYDGAAFVEADVITDIAENVKVWAEVLREQPRMGPLTAGPDKVDNLLDAVEGMLAGKNVNDVDRFHSVKEAY</sequence>
<comment type="caution">
    <text evidence="1">The sequence shown here is derived from an EMBL/GenBank/DDBJ whole genome shotgun (WGS) entry which is preliminary data.</text>
</comment>
<gene>
    <name evidence="1" type="ORF">LCGC14_2360870</name>
</gene>
<dbReference type="AlphaFoldDB" id="A0A0F9CTZ2"/>